<dbReference type="AlphaFoldDB" id="A0A0H5C928"/>
<evidence type="ECO:0000313" key="4">
    <source>
        <dbReference type="Proteomes" id="UP000038830"/>
    </source>
</evidence>
<dbReference type="Gene3D" id="3.30.420.10">
    <property type="entry name" value="Ribonuclease H-like superfamily/Ribonuclease H"/>
    <property type="match status" value="1"/>
</dbReference>
<evidence type="ECO:0000259" key="2">
    <source>
        <dbReference type="Pfam" id="PF21762"/>
    </source>
</evidence>
<dbReference type="EMBL" id="CDQK01000007">
    <property type="protein sequence ID" value="CEP24866.1"/>
    <property type="molecule type" value="Genomic_DNA"/>
</dbReference>
<gene>
    <name evidence="3" type="ORF">BN1211_5799</name>
</gene>
<name>A0A0H5C928_CYBJN</name>
<dbReference type="SUPFAM" id="SSF53098">
    <property type="entry name" value="Ribonuclease H-like"/>
    <property type="match status" value="1"/>
</dbReference>
<dbReference type="PANTHER" id="PTHR28083">
    <property type="entry name" value="GOOD FOR FULL DBP5 ACTIVITY PROTEIN 2"/>
    <property type="match status" value="1"/>
</dbReference>
<feature type="region of interest" description="Disordered" evidence="1">
    <location>
        <begin position="88"/>
        <end position="131"/>
    </location>
</feature>
<feature type="domain" description="Gfd2/YDR514C-like C-terminal" evidence="2">
    <location>
        <begin position="214"/>
        <end position="387"/>
    </location>
</feature>
<evidence type="ECO:0000313" key="3">
    <source>
        <dbReference type="EMBL" id="CEP24866.1"/>
    </source>
</evidence>
<dbReference type="GO" id="GO:0005634">
    <property type="term" value="C:nucleus"/>
    <property type="evidence" value="ECO:0007669"/>
    <property type="project" value="TreeGrafter"/>
</dbReference>
<sequence>MLIRTLKRASLSTMRTMNRSIHLVSSDSSDGELIAITSDLEENEDRLLYMEQQKMMRQKFEEENPGLTYKIHVPREFLSSESYRRSHGLLSDDEEAAKAEAKRERNRRRRQNRAQRKREAEELTNAQKHSHDPIEVRNTQCRFFEPDCDNLASADAATVPFDELTLLRQNKLRQLDTYFQKVGLIRKQHPVLQSEGHYHSLKQAVRNIADPLNILISLDIEAFEFCNNKVTEIGISIYDPGHETHSTVPHLRTIHLLPKENLKLRNKKYVGDNKDNFLCGGSIILPLDQCTTFLELLFHHYLVHKRHQGFDTVFVGHDIRGDLNWLRSQIGVNIPDDILIADTQKMMASVIGRQVGLSTLLTMFEIPHGFLHNGGNDAYFTLLLAMRLADLPYRTRLGMDQPRFQQWFNERELWIKGFQGYKKKGGHGVAPKLVGLEPSRFRSGREALEYVFLEAMSAQHR</sequence>
<accession>A0A0H5C928</accession>
<dbReference type="InterPro" id="IPR048519">
    <property type="entry name" value="Gfd2/YDR514C-like_C"/>
</dbReference>
<evidence type="ECO:0000256" key="1">
    <source>
        <dbReference type="SAM" id="MobiDB-lite"/>
    </source>
</evidence>
<reference evidence="4" key="1">
    <citation type="journal article" date="2015" name="J. Biotechnol.">
        <title>The structure of the Cyberlindnera jadinii genome and its relation to Candida utilis analyzed by the occurrence of single nucleotide polymorphisms.</title>
        <authorList>
            <person name="Rupp O."/>
            <person name="Brinkrolf K."/>
            <person name="Buerth C."/>
            <person name="Kunigo M."/>
            <person name="Schneider J."/>
            <person name="Jaenicke S."/>
            <person name="Goesmann A."/>
            <person name="Puehler A."/>
            <person name="Jaeger K.-E."/>
            <person name="Ernst J.F."/>
        </authorList>
    </citation>
    <scope>NUCLEOTIDE SEQUENCE [LARGE SCALE GENOMIC DNA]</scope>
    <source>
        <strain evidence="4">ATCC 18201 / CBS 1600 / BCRC 20928 / JCM 3617 / NBRC 0987 / NRRL Y-1542</strain>
    </source>
</reference>
<dbReference type="InterPro" id="IPR012337">
    <property type="entry name" value="RNaseH-like_sf"/>
</dbReference>
<dbReference type="InterPro" id="IPR036397">
    <property type="entry name" value="RNaseH_sf"/>
</dbReference>
<dbReference type="InterPro" id="IPR040151">
    <property type="entry name" value="Gfd2/YDR514C-like"/>
</dbReference>
<feature type="compositionally biased region" description="Basic residues" evidence="1">
    <location>
        <begin position="104"/>
        <end position="116"/>
    </location>
</feature>
<dbReference type="PANTHER" id="PTHR28083:SF1">
    <property type="entry name" value="GOOD FOR FULL DBP5 ACTIVITY PROTEIN 2"/>
    <property type="match status" value="1"/>
</dbReference>
<organism evidence="3 4">
    <name type="scientific">Cyberlindnera jadinii (strain ATCC 18201 / CBS 1600 / BCRC 20928 / JCM 3617 / NBRC 0987 / NRRL Y-1542)</name>
    <name type="common">Torula yeast</name>
    <name type="synonym">Candida utilis</name>
    <dbReference type="NCBI Taxonomy" id="983966"/>
    <lineage>
        <taxon>Eukaryota</taxon>
        <taxon>Fungi</taxon>
        <taxon>Dikarya</taxon>
        <taxon>Ascomycota</taxon>
        <taxon>Saccharomycotina</taxon>
        <taxon>Saccharomycetes</taxon>
        <taxon>Phaffomycetales</taxon>
        <taxon>Phaffomycetaceae</taxon>
        <taxon>Cyberlindnera</taxon>
    </lineage>
</organism>
<dbReference type="Proteomes" id="UP000038830">
    <property type="component" value="Unassembled WGS sequence"/>
</dbReference>
<dbReference type="Pfam" id="PF21762">
    <property type="entry name" value="DEDDh_C"/>
    <property type="match status" value="1"/>
</dbReference>
<dbReference type="GO" id="GO:0003676">
    <property type="term" value="F:nucleic acid binding"/>
    <property type="evidence" value="ECO:0007669"/>
    <property type="project" value="InterPro"/>
</dbReference>
<protein>
    <recommendedName>
        <fullName evidence="2">Gfd2/YDR514C-like C-terminal domain-containing protein</fullName>
    </recommendedName>
</protein>
<proteinExistence type="predicted"/>